<feature type="transmembrane region" description="Helical" evidence="7">
    <location>
        <begin position="338"/>
        <end position="361"/>
    </location>
</feature>
<dbReference type="GO" id="GO:0044874">
    <property type="term" value="P:lipoprotein localization to outer membrane"/>
    <property type="evidence" value="ECO:0007669"/>
    <property type="project" value="TreeGrafter"/>
</dbReference>
<keyword evidence="3" id="KW-1003">Cell membrane</keyword>
<sequence>MALVCALSVFNGFTDVVANTFSAFDPELQITPAKGKVFDPTSKKIEEIKALPEIEFTSESLEDNALIKFADRQEPIILKGVSPNFINLANVNNLIIDGKFSLREGDIENGVIGAGMAMFLGVRAGFLDPVELYAPKRNERINLANPATAFTQSEVFVSGVFALNQQKYDDQMFIVSIDLARELFHYDKEISSLDIKVKDGYNVDKVHNKIKSIIGKDELLVKNRFEQQADLYRMVNVEKWVTFLILCIILIIAVFNVIGSLTMLIIEKDEDVRILKSLGANNTLITRIFLFEGWLITFVGAVVGVTLGLTLCLLQQYFGLLKLGNTPGAFVIDAYPVSVQALDIVLIFVTVSIIGFLAVIYPVNNLRKRL</sequence>
<evidence type="ECO:0000256" key="7">
    <source>
        <dbReference type="SAM" id="Phobius"/>
    </source>
</evidence>
<keyword evidence="6 7" id="KW-0472">Membrane</keyword>
<evidence type="ECO:0000256" key="4">
    <source>
        <dbReference type="ARBA" id="ARBA00022692"/>
    </source>
</evidence>
<dbReference type="AlphaFoldDB" id="A0A212JNH5"/>
<dbReference type="PANTHER" id="PTHR30489">
    <property type="entry name" value="LIPOPROTEIN-RELEASING SYSTEM TRANSMEMBRANE PROTEIN LOLE"/>
    <property type="match status" value="1"/>
</dbReference>
<dbReference type="EMBL" id="FLUL01000001">
    <property type="protein sequence ID" value="SBW00983.1"/>
    <property type="molecule type" value="Genomic_DNA"/>
</dbReference>
<protein>
    <submittedName>
        <fullName evidence="10">Uncharacterized protein</fullName>
    </submittedName>
</protein>
<feature type="domain" description="ABC3 transporter permease C-terminal" evidence="8">
    <location>
        <begin position="244"/>
        <end position="368"/>
    </location>
</feature>
<keyword evidence="4 7" id="KW-0812">Transmembrane</keyword>
<keyword evidence="5 7" id="KW-1133">Transmembrane helix</keyword>
<dbReference type="InterPro" id="IPR025857">
    <property type="entry name" value="MacB_PCD"/>
</dbReference>
<feature type="transmembrane region" description="Helical" evidence="7">
    <location>
        <begin position="240"/>
        <end position="266"/>
    </location>
</feature>
<evidence type="ECO:0000256" key="3">
    <source>
        <dbReference type="ARBA" id="ARBA00022475"/>
    </source>
</evidence>
<dbReference type="Pfam" id="PF12704">
    <property type="entry name" value="MacB_PCD"/>
    <property type="match status" value="1"/>
</dbReference>
<accession>A0A212JNH5</accession>
<feature type="domain" description="MacB-like periplasmic core" evidence="9">
    <location>
        <begin position="1"/>
        <end position="212"/>
    </location>
</feature>
<proteinExistence type="inferred from homology"/>
<evidence type="ECO:0000256" key="1">
    <source>
        <dbReference type="ARBA" id="ARBA00004651"/>
    </source>
</evidence>
<comment type="similarity">
    <text evidence="2">Belongs to the ABC-4 integral membrane protein family. LolC/E subfamily.</text>
</comment>
<feature type="transmembrane region" description="Helical" evidence="7">
    <location>
        <begin position="294"/>
        <end position="318"/>
    </location>
</feature>
<dbReference type="Pfam" id="PF02687">
    <property type="entry name" value="FtsX"/>
    <property type="match status" value="1"/>
</dbReference>
<evidence type="ECO:0000259" key="9">
    <source>
        <dbReference type="Pfam" id="PF12704"/>
    </source>
</evidence>
<dbReference type="PANTHER" id="PTHR30489:SF0">
    <property type="entry name" value="LIPOPROTEIN-RELEASING SYSTEM TRANSMEMBRANE PROTEIN LOLE"/>
    <property type="match status" value="1"/>
</dbReference>
<gene>
    <name evidence="10" type="ORF">KL86DYS2_11947</name>
</gene>
<organism evidence="10">
    <name type="scientific">uncultured Dysgonomonas sp</name>
    <dbReference type="NCBI Taxonomy" id="206096"/>
    <lineage>
        <taxon>Bacteria</taxon>
        <taxon>Pseudomonadati</taxon>
        <taxon>Bacteroidota</taxon>
        <taxon>Bacteroidia</taxon>
        <taxon>Bacteroidales</taxon>
        <taxon>Dysgonomonadaceae</taxon>
        <taxon>Dysgonomonas</taxon>
        <taxon>environmental samples</taxon>
    </lineage>
</organism>
<name>A0A212JNH5_9BACT</name>
<comment type="subcellular location">
    <subcellularLocation>
        <location evidence="1">Cell membrane</location>
        <topology evidence="1">Multi-pass membrane protein</topology>
    </subcellularLocation>
</comment>
<dbReference type="InterPro" id="IPR003838">
    <property type="entry name" value="ABC3_permease_C"/>
</dbReference>
<reference evidence="10" key="1">
    <citation type="submission" date="2016-04" db="EMBL/GenBank/DDBJ databases">
        <authorList>
            <person name="Evans L.H."/>
            <person name="Alamgir A."/>
            <person name="Owens N."/>
            <person name="Weber N.D."/>
            <person name="Virtaneva K."/>
            <person name="Barbian K."/>
            <person name="Babar A."/>
            <person name="Rosenke K."/>
        </authorList>
    </citation>
    <scope>NUCLEOTIDE SEQUENCE</scope>
    <source>
        <strain evidence="10">86-2</strain>
    </source>
</reference>
<evidence type="ECO:0000313" key="10">
    <source>
        <dbReference type="EMBL" id="SBW00983.1"/>
    </source>
</evidence>
<evidence type="ECO:0000256" key="5">
    <source>
        <dbReference type="ARBA" id="ARBA00022989"/>
    </source>
</evidence>
<evidence type="ECO:0000259" key="8">
    <source>
        <dbReference type="Pfam" id="PF02687"/>
    </source>
</evidence>
<dbReference type="GO" id="GO:0098797">
    <property type="term" value="C:plasma membrane protein complex"/>
    <property type="evidence" value="ECO:0007669"/>
    <property type="project" value="TreeGrafter"/>
</dbReference>
<evidence type="ECO:0000256" key="2">
    <source>
        <dbReference type="ARBA" id="ARBA00005236"/>
    </source>
</evidence>
<evidence type="ECO:0000256" key="6">
    <source>
        <dbReference type="ARBA" id="ARBA00023136"/>
    </source>
</evidence>
<dbReference type="InterPro" id="IPR051447">
    <property type="entry name" value="Lipoprotein-release_system"/>
</dbReference>